<gene>
    <name evidence="1" type="ORF">M9799_11155</name>
</gene>
<dbReference type="RefSeq" id="WP_231041749.1">
    <property type="nucleotide sequence ID" value="NZ_CP106881.1"/>
</dbReference>
<dbReference type="Proteomes" id="UP001162800">
    <property type="component" value="Chromosome"/>
</dbReference>
<dbReference type="EMBL" id="CP106881">
    <property type="protein sequence ID" value="UYG50651.1"/>
    <property type="molecule type" value="Genomic_DNA"/>
</dbReference>
<sequence length="190" mass="19789">MPRFQTPGRDWVQLGLGVLALGLASCAVVPPQGTAGQEAAGQDMQSQGALAVLAQPECRRMASQRARLQAVHAALAREGMGLRVLGCPQLPAGKAAGAQVIAVAVLVVDGERAADTVRGPLADGELLDMGSAAPQAASGPLQRVSTAALAQPPRDSLSPDVLYNRAWLRRLMAAQGLRQVADTWWAFAPR</sequence>
<dbReference type="PROSITE" id="PS51257">
    <property type="entry name" value="PROKAR_LIPOPROTEIN"/>
    <property type="match status" value="1"/>
</dbReference>
<accession>A0ABY6G6K1</accession>
<evidence type="ECO:0000313" key="1">
    <source>
        <dbReference type="EMBL" id="UYG50651.1"/>
    </source>
</evidence>
<organism evidence="1 2">
    <name type="scientific">Comamonas endophytica</name>
    <dbReference type="NCBI Taxonomy" id="2949090"/>
    <lineage>
        <taxon>Bacteria</taxon>
        <taxon>Pseudomonadati</taxon>
        <taxon>Pseudomonadota</taxon>
        <taxon>Betaproteobacteria</taxon>
        <taxon>Burkholderiales</taxon>
        <taxon>Comamonadaceae</taxon>
        <taxon>Comamonas</taxon>
    </lineage>
</organism>
<name>A0ABY6G6K1_9BURK</name>
<dbReference type="InterPro" id="IPR009045">
    <property type="entry name" value="Zn_M74/Hedgehog-like"/>
</dbReference>
<proteinExistence type="predicted"/>
<keyword evidence="2" id="KW-1185">Reference proteome</keyword>
<evidence type="ECO:0008006" key="3">
    <source>
        <dbReference type="Google" id="ProtNLM"/>
    </source>
</evidence>
<protein>
    <recommendedName>
        <fullName evidence="3">D-Ala-D-Ala dipeptidase</fullName>
    </recommendedName>
</protein>
<dbReference type="Gene3D" id="3.30.1380.10">
    <property type="match status" value="1"/>
</dbReference>
<evidence type="ECO:0000313" key="2">
    <source>
        <dbReference type="Proteomes" id="UP001162800"/>
    </source>
</evidence>
<reference evidence="1" key="1">
    <citation type="submission" date="2022-09" db="EMBL/GenBank/DDBJ databases">
        <title>The complete genome of Acidovorax sp. 5MLIR.</title>
        <authorList>
            <person name="Liu L."/>
            <person name="Yue J."/>
            <person name="Yang F."/>
            <person name="Yuan J."/>
            <person name="Li L."/>
        </authorList>
    </citation>
    <scope>NUCLEOTIDE SEQUENCE</scope>
    <source>
        <strain evidence="1">5MLIR</strain>
    </source>
</reference>